<dbReference type="PANTHER" id="PTHR24304:SF2">
    <property type="entry name" value="24-HYDROXYCHOLESTEROL 7-ALPHA-HYDROXYLASE"/>
    <property type="match status" value="1"/>
</dbReference>
<feature type="transmembrane region" description="Helical" evidence="8">
    <location>
        <begin position="35"/>
        <end position="56"/>
    </location>
</feature>
<dbReference type="EMBL" id="GL698534">
    <property type="protein sequence ID" value="EFY87053.1"/>
    <property type="molecule type" value="Genomic_DNA"/>
</dbReference>
<dbReference type="Pfam" id="PF00067">
    <property type="entry name" value="p450"/>
    <property type="match status" value="1"/>
</dbReference>
<comment type="similarity">
    <text evidence="2">Belongs to the cytochrome P450 family.</text>
</comment>
<sequence length="568" mass="63934">MSMSANSTLCLSNESASHSAGLLHAAYYSVRLPNVVSTAMLPAAFVFSTLVLWRLWRFTVLPLTFLKSSHTGYQSWVSSPEDSSCPCIFPGLKRPTRKSQSPRSYFGSSKEPFALVVFGKTFYVVTQVKQSDEVYRNSETVSFDDFVQALMRNNGNGEEVIKTVYKALPIDKAGFPNPRGESIGRLASGMHAHQLHPGANLVVLQKKVQKWLNCHVHPKEICSNPTATSSGRKSVEVLLYQWCSEYFIRLGQDLYFGEMLAKIDPTLPSTFLLFDELIWKMLYQYPGFLSSDMSVPRARVIASLDKYLQVPQKERTGGAAWLVNAMEDEMRAVGVKGENLAVVLFHLYLAINTNTRKTAFWVLAYLLHNPELLAAYRRETAPAFRGADLADPFMIQDAVACPEVDAIWHETLRISGWSASVRLVTQDTVIGEKRIRKGNRIMVPHRLLHFDESIFGDATHQFRTDRWRNNKNLPRNPSFRPFGGGKTMCSGRFIARFSVTSFVATLLHRFDVELVGSPRFPRADEGRPVLGTMSIREGDDFNVRLTPKPEFAEFRDESNASYPGSGFL</sequence>
<organism evidence="10">
    <name type="scientific">Metarhizium acridum (strain CQMa 102)</name>
    <dbReference type="NCBI Taxonomy" id="655827"/>
    <lineage>
        <taxon>Eukaryota</taxon>
        <taxon>Fungi</taxon>
        <taxon>Dikarya</taxon>
        <taxon>Ascomycota</taxon>
        <taxon>Pezizomycotina</taxon>
        <taxon>Sordariomycetes</taxon>
        <taxon>Hypocreomycetidae</taxon>
        <taxon>Hypocreales</taxon>
        <taxon>Clavicipitaceae</taxon>
        <taxon>Metarhizium</taxon>
    </lineage>
</organism>
<keyword evidence="3 7" id="KW-0349">Heme</keyword>
<dbReference type="SUPFAM" id="SSF48264">
    <property type="entry name" value="Cytochrome P450"/>
    <property type="match status" value="1"/>
</dbReference>
<protein>
    <submittedName>
        <fullName evidence="9">Cytochrome p450, putative</fullName>
    </submittedName>
</protein>
<evidence type="ECO:0000256" key="5">
    <source>
        <dbReference type="ARBA" id="ARBA00023004"/>
    </source>
</evidence>
<feature type="binding site" description="axial binding residue" evidence="7">
    <location>
        <position position="489"/>
    </location>
    <ligand>
        <name>heme</name>
        <dbReference type="ChEBI" id="CHEBI:30413"/>
    </ligand>
    <ligandPart>
        <name>Fe</name>
        <dbReference type="ChEBI" id="CHEBI:18248"/>
    </ligandPart>
</feature>
<dbReference type="PRINTS" id="PR00465">
    <property type="entry name" value="EP450IV"/>
</dbReference>
<evidence type="ECO:0000256" key="1">
    <source>
        <dbReference type="ARBA" id="ARBA00001971"/>
    </source>
</evidence>
<dbReference type="OrthoDB" id="1470350at2759"/>
<dbReference type="InterPro" id="IPR001128">
    <property type="entry name" value="Cyt_P450"/>
</dbReference>
<dbReference type="InParanoid" id="E9EAQ3"/>
<name>E9EAQ3_METAQ</name>
<dbReference type="InterPro" id="IPR050529">
    <property type="entry name" value="CYP450_sterol_14alpha_dmase"/>
</dbReference>
<dbReference type="AlphaFoldDB" id="E9EAQ3"/>
<dbReference type="CDD" id="cd11040">
    <property type="entry name" value="CYP7_CYP8-like"/>
    <property type="match status" value="1"/>
</dbReference>
<dbReference type="Gene3D" id="1.10.630.10">
    <property type="entry name" value="Cytochrome P450"/>
    <property type="match status" value="1"/>
</dbReference>
<comment type="cofactor">
    <cofactor evidence="1 7">
        <name>heme</name>
        <dbReference type="ChEBI" id="CHEBI:30413"/>
    </cofactor>
</comment>
<keyword evidence="8" id="KW-0472">Membrane</keyword>
<evidence type="ECO:0000256" key="2">
    <source>
        <dbReference type="ARBA" id="ARBA00010617"/>
    </source>
</evidence>
<evidence type="ECO:0000256" key="6">
    <source>
        <dbReference type="ARBA" id="ARBA00023033"/>
    </source>
</evidence>
<dbReference type="OMA" id="ARMKDKH"/>
<dbReference type="PANTHER" id="PTHR24304">
    <property type="entry name" value="CYTOCHROME P450 FAMILY 7"/>
    <property type="match status" value="1"/>
</dbReference>
<dbReference type="HOGENOM" id="CLU_018012_3_0_1"/>
<reference evidence="9 10" key="1">
    <citation type="journal article" date="2011" name="PLoS Genet.">
        <title>Genome sequencing and comparative transcriptomics of the model entomopathogenic fungi Metarhizium anisopliae and M. acridum.</title>
        <authorList>
            <person name="Gao Q."/>
            <person name="Jin K."/>
            <person name="Ying S.H."/>
            <person name="Zhang Y."/>
            <person name="Xiao G."/>
            <person name="Shang Y."/>
            <person name="Duan Z."/>
            <person name="Hu X."/>
            <person name="Xie X.Q."/>
            <person name="Zhou G."/>
            <person name="Peng G."/>
            <person name="Luo Z."/>
            <person name="Huang W."/>
            <person name="Wang B."/>
            <person name="Fang W."/>
            <person name="Wang S."/>
            <person name="Zhong Y."/>
            <person name="Ma L.J."/>
            <person name="St Leger R.J."/>
            <person name="Zhao G.P."/>
            <person name="Pei Y."/>
            <person name="Feng M.G."/>
            <person name="Xia Y."/>
            <person name="Wang C."/>
        </authorList>
    </citation>
    <scope>NUCLEOTIDE SEQUENCE [LARGE SCALE GENOMIC DNA]</scope>
    <source>
        <strain evidence="9 10">CQMa 102</strain>
    </source>
</reference>
<dbReference type="eggNOG" id="KOG0684">
    <property type="taxonomic scope" value="Eukaryota"/>
</dbReference>
<evidence type="ECO:0000256" key="8">
    <source>
        <dbReference type="SAM" id="Phobius"/>
    </source>
</evidence>
<dbReference type="InterPro" id="IPR036396">
    <property type="entry name" value="Cyt_P450_sf"/>
</dbReference>
<keyword evidence="10" id="KW-1185">Reference proteome</keyword>
<keyword evidence="4 7" id="KW-0479">Metal-binding</keyword>
<keyword evidence="5 7" id="KW-0408">Iron</keyword>
<evidence type="ECO:0000256" key="4">
    <source>
        <dbReference type="ARBA" id="ARBA00022723"/>
    </source>
</evidence>
<dbReference type="STRING" id="655827.E9EAQ3"/>
<dbReference type="GO" id="GO:0005506">
    <property type="term" value="F:iron ion binding"/>
    <property type="evidence" value="ECO:0007669"/>
    <property type="project" value="InterPro"/>
</dbReference>
<keyword evidence="8" id="KW-1133">Transmembrane helix</keyword>
<evidence type="ECO:0000313" key="9">
    <source>
        <dbReference type="EMBL" id="EFY87053.1"/>
    </source>
</evidence>
<dbReference type="GO" id="GO:0008395">
    <property type="term" value="F:steroid hydroxylase activity"/>
    <property type="evidence" value="ECO:0007669"/>
    <property type="project" value="TreeGrafter"/>
</dbReference>
<evidence type="ECO:0000256" key="3">
    <source>
        <dbReference type="ARBA" id="ARBA00022617"/>
    </source>
</evidence>
<proteinExistence type="inferred from homology"/>
<keyword evidence="6" id="KW-0560">Oxidoreductase</keyword>
<evidence type="ECO:0000313" key="10">
    <source>
        <dbReference type="Proteomes" id="UP000002499"/>
    </source>
</evidence>
<accession>E9EAQ3</accession>
<dbReference type="InterPro" id="IPR002403">
    <property type="entry name" value="Cyt_P450_E_grp-IV"/>
</dbReference>
<dbReference type="GO" id="GO:0016705">
    <property type="term" value="F:oxidoreductase activity, acting on paired donors, with incorporation or reduction of molecular oxygen"/>
    <property type="evidence" value="ECO:0007669"/>
    <property type="project" value="InterPro"/>
</dbReference>
<dbReference type="Proteomes" id="UP000002499">
    <property type="component" value="Unassembled WGS sequence"/>
</dbReference>
<keyword evidence="8" id="KW-0812">Transmembrane</keyword>
<dbReference type="GO" id="GO:0020037">
    <property type="term" value="F:heme binding"/>
    <property type="evidence" value="ECO:0007669"/>
    <property type="project" value="InterPro"/>
</dbReference>
<gene>
    <name evidence="9" type="ORF">MAC_06951</name>
</gene>
<keyword evidence="6" id="KW-0503">Monooxygenase</keyword>
<evidence type="ECO:0000256" key="7">
    <source>
        <dbReference type="PIRSR" id="PIRSR602403-1"/>
    </source>
</evidence>